<dbReference type="CDD" id="cd17039">
    <property type="entry name" value="Ubl_ubiquitin_like"/>
    <property type="match status" value="1"/>
</dbReference>
<accession>A0ABQ9YAY4</accession>
<evidence type="ECO:0000259" key="3">
    <source>
        <dbReference type="PROSITE" id="PS50053"/>
    </source>
</evidence>
<dbReference type="InterPro" id="IPR000626">
    <property type="entry name" value="Ubiquitin-like_dom"/>
</dbReference>
<dbReference type="EMBL" id="JARBJD010000019">
    <property type="protein sequence ID" value="KAK2960925.1"/>
    <property type="molecule type" value="Genomic_DNA"/>
</dbReference>
<evidence type="ECO:0000313" key="4">
    <source>
        <dbReference type="EMBL" id="KAK2960925.1"/>
    </source>
</evidence>
<dbReference type="Gene3D" id="3.10.20.90">
    <property type="entry name" value="Phosphatidylinositol 3-kinase Catalytic Subunit, Chain A, domain 1"/>
    <property type="match status" value="2"/>
</dbReference>
<evidence type="ECO:0000256" key="2">
    <source>
        <dbReference type="ARBA" id="ARBA00022490"/>
    </source>
</evidence>
<dbReference type="SMART" id="SM00213">
    <property type="entry name" value="UBQ"/>
    <property type="match status" value="2"/>
</dbReference>
<feature type="domain" description="Ubiquitin-like" evidence="3">
    <location>
        <begin position="77"/>
        <end position="148"/>
    </location>
</feature>
<name>A0ABQ9YAY4_9EUKA</name>
<dbReference type="SUPFAM" id="SSF54236">
    <property type="entry name" value="Ubiquitin-like"/>
    <property type="match status" value="2"/>
</dbReference>
<feature type="domain" description="Ubiquitin-like" evidence="3">
    <location>
        <begin position="1"/>
        <end position="76"/>
    </location>
</feature>
<evidence type="ECO:0000313" key="5">
    <source>
        <dbReference type="Proteomes" id="UP001281761"/>
    </source>
</evidence>
<organism evidence="4 5">
    <name type="scientific">Blattamonas nauphoetae</name>
    <dbReference type="NCBI Taxonomy" id="2049346"/>
    <lineage>
        <taxon>Eukaryota</taxon>
        <taxon>Metamonada</taxon>
        <taxon>Preaxostyla</taxon>
        <taxon>Oxymonadida</taxon>
        <taxon>Blattamonas</taxon>
    </lineage>
</organism>
<comment type="caution">
    <text evidence="4">The sequence shown here is derived from an EMBL/GenBank/DDBJ whole genome shotgun (WGS) entry which is preliminary data.</text>
</comment>
<keyword evidence="2" id="KW-0963">Cytoplasm</keyword>
<dbReference type="PANTHER" id="PTHR46555">
    <property type="entry name" value="UBIQUITIN-LIKE PROTEIN 4A"/>
    <property type="match status" value="1"/>
</dbReference>
<evidence type="ECO:0000256" key="1">
    <source>
        <dbReference type="ARBA" id="ARBA00004514"/>
    </source>
</evidence>
<reference evidence="4 5" key="1">
    <citation type="journal article" date="2022" name="bioRxiv">
        <title>Genomics of Preaxostyla Flagellates Illuminates Evolutionary Transitions and the Path Towards Mitochondrial Loss.</title>
        <authorList>
            <person name="Novak L.V.F."/>
            <person name="Treitli S.C."/>
            <person name="Pyrih J."/>
            <person name="Halakuc P."/>
            <person name="Pipaliya S.V."/>
            <person name="Vacek V."/>
            <person name="Brzon O."/>
            <person name="Soukal P."/>
            <person name="Eme L."/>
            <person name="Dacks J.B."/>
            <person name="Karnkowska A."/>
            <person name="Elias M."/>
            <person name="Hampl V."/>
        </authorList>
    </citation>
    <scope>NUCLEOTIDE SEQUENCE [LARGE SCALE GENOMIC DNA]</scope>
    <source>
        <strain evidence="4">NAU3</strain>
        <tissue evidence="4">Gut</tissue>
    </source>
</reference>
<keyword evidence="5" id="KW-1185">Reference proteome</keyword>
<sequence length="164" mass="18334">MSLIIRIPNSKPLIISSSVNNSVHTLMQAIEMKTGISPSKQRLLHGSKRLAPGNLLCDHSIRDLSTIDMSFALLGGWTLWFRIKNQPRLPIVVTDSTTLGETKNLIATQYNIQVEHIATILFHGVPLRDDSKKMEDLGLQNEEVTIILRLPHPPPFSEEEPAPK</sequence>
<comment type="subcellular location">
    <subcellularLocation>
        <location evidence="1">Cytoplasm</location>
        <location evidence="1">Cytosol</location>
    </subcellularLocation>
</comment>
<protein>
    <recommendedName>
        <fullName evidence="3">Ubiquitin-like domain-containing protein</fullName>
    </recommendedName>
</protein>
<proteinExistence type="predicted"/>
<dbReference type="PANTHER" id="PTHR46555:SF1">
    <property type="entry name" value="UBIQUITIN-LIKE PROTEIN 4A"/>
    <property type="match status" value="1"/>
</dbReference>
<dbReference type="InterPro" id="IPR047154">
    <property type="entry name" value="UBL4A-like"/>
</dbReference>
<dbReference type="Pfam" id="PF00240">
    <property type="entry name" value="ubiquitin"/>
    <property type="match status" value="2"/>
</dbReference>
<dbReference type="Proteomes" id="UP001281761">
    <property type="component" value="Unassembled WGS sequence"/>
</dbReference>
<dbReference type="InterPro" id="IPR029071">
    <property type="entry name" value="Ubiquitin-like_domsf"/>
</dbReference>
<gene>
    <name evidence="4" type="ORF">BLNAU_4012</name>
</gene>
<dbReference type="PROSITE" id="PS50053">
    <property type="entry name" value="UBIQUITIN_2"/>
    <property type="match status" value="2"/>
</dbReference>